<feature type="domain" description="C2H2-type" evidence="8">
    <location>
        <begin position="497"/>
        <end position="524"/>
    </location>
</feature>
<feature type="compositionally biased region" description="Basic and acidic residues" evidence="7">
    <location>
        <begin position="178"/>
        <end position="192"/>
    </location>
</feature>
<evidence type="ECO:0000256" key="5">
    <source>
        <dbReference type="PROSITE-ProRule" id="PRU00042"/>
    </source>
</evidence>
<feature type="domain" description="C2H2-type" evidence="8">
    <location>
        <begin position="357"/>
        <end position="384"/>
    </location>
</feature>
<accession>A0ABM3LSZ6</accession>
<keyword evidence="1 6" id="KW-0479">Metal-binding</keyword>
<dbReference type="PROSITE" id="PS51915">
    <property type="entry name" value="ZAD"/>
    <property type="match status" value="1"/>
</dbReference>
<dbReference type="PANTHER" id="PTHR24379">
    <property type="entry name" value="KRAB AND ZINC FINGER DOMAIN-CONTAINING"/>
    <property type="match status" value="1"/>
</dbReference>
<dbReference type="RefSeq" id="XP_052742165.1">
    <property type="nucleotide sequence ID" value="XM_052886205.1"/>
</dbReference>
<evidence type="ECO:0000256" key="2">
    <source>
        <dbReference type="ARBA" id="ARBA00022737"/>
    </source>
</evidence>
<feature type="domain" description="C2H2-type" evidence="8">
    <location>
        <begin position="300"/>
        <end position="327"/>
    </location>
</feature>
<dbReference type="Pfam" id="PF07776">
    <property type="entry name" value="zf-AD"/>
    <property type="match status" value="1"/>
</dbReference>
<organism evidence="10 11">
    <name type="scientific">Bicyclus anynana</name>
    <name type="common">Squinting bush brown butterfly</name>
    <dbReference type="NCBI Taxonomy" id="110368"/>
    <lineage>
        <taxon>Eukaryota</taxon>
        <taxon>Metazoa</taxon>
        <taxon>Ecdysozoa</taxon>
        <taxon>Arthropoda</taxon>
        <taxon>Hexapoda</taxon>
        <taxon>Insecta</taxon>
        <taxon>Pterygota</taxon>
        <taxon>Neoptera</taxon>
        <taxon>Endopterygota</taxon>
        <taxon>Lepidoptera</taxon>
        <taxon>Glossata</taxon>
        <taxon>Ditrysia</taxon>
        <taxon>Papilionoidea</taxon>
        <taxon>Nymphalidae</taxon>
        <taxon>Satyrinae</taxon>
        <taxon>Satyrini</taxon>
        <taxon>Mycalesina</taxon>
        <taxon>Bicyclus</taxon>
    </lineage>
</organism>
<dbReference type="PROSITE" id="PS00028">
    <property type="entry name" value="ZINC_FINGER_C2H2_1"/>
    <property type="match status" value="12"/>
</dbReference>
<dbReference type="SUPFAM" id="SSF57667">
    <property type="entry name" value="beta-beta-alpha zinc fingers"/>
    <property type="match status" value="6"/>
</dbReference>
<feature type="domain" description="C2H2-type" evidence="8">
    <location>
        <begin position="553"/>
        <end position="575"/>
    </location>
</feature>
<dbReference type="GeneID" id="112057833"/>
<dbReference type="SUPFAM" id="SSF57716">
    <property type="entry name" value="Glucocorticoid receptor-like (DNA-binding domain)"/>
    <property type="match status" value="1"/>
</dbReference>
<sequence>MTSDNVKVTPFEKCCRTCLKEDSLMFDLFIERLDSSSIADMLLSCTTLKIQKDDTLPKQICRYCYNCLVSFSHFCNMAQKAEKKLVEASMNSDGYHHINFEGDTYEIKIENINDNMFETSEVENSEFVDDNKKLQTHNANVPHSICNGNEGVRENKYNCIHCDKCYSNWSKLKHHEAKHNSKTDSKLKHSTDTKSNANEHLTQNGGNPDLNVKIETNNTDLMCIICASSFDSMQLLSVHMKSHEKNDWLITCDQCNKVFKKVSHLKRHKIVHKNVYPHDMNTTPKENVCTNICETNAEQFQCSKCLQMFKNVNSLSAHMRKHTEKGRVLSCKECNKVFKKISHLKRHESQHEINRPYKCTACPKSFPSEDTLKEHVNTHRGVKPHVCPVCDKRFSHVSSLTTHIKIHTRDKSFLCPTCGKKFDSSTNLNQHISRHIGLKEYACAMCPKKFVSKGELKSHASTHTGERSFTCDHCGASFTKRSSLNKHKIRHLGLKPHQCDTCLMRFTCKDHLKRHYRIHTGEKPYRCEMCGRAFTQSNDLVKHRRAHLGDKVYKCPQCTDSFRLNAELQRHISEHFISSRNVQAVNAPKHTLTDGVSDQPIDGVRNQLADGVRDQLTDGVSDQLIDGVRDQLIDGVRDQLIVGGVLLTDGVINKSLILPVLKV</sequence>
<feature type="region of interest" description="Disordered" evidence="7">
    <location>
        <begin position="177"/>
        <end position="210"/>
    </location>
</feature>
<feature type="domain" description="ZAD" evidence="9">
    <location>
        <begin position="13"/>
        <end position="88"/>
    </location>
</feature>
<feature type="domain" description="C2H2-type" evidence="8">
    <location>
        <begin position="441"/>
        <end position="468"/>
    </location>
</feature>
<feature type="binding site" evidence="6">
    <location>
        <position position="18"/>
    </location>
    <ligand>
        <name>Zn(2+)</name>
        <dbReference type="ChEBI" id="CHEBI:29105"/>
    </ligand>
</feature>
<evidence type="ECO:0000259" key="8">
    <source>
        <dbReference type="PROSITE" id="PS50157"/>
    </source>
</evidence>
<feature type="domain" description="C2H2-type" evidence="8">
    <location>
        <begin position="525"/>
        <end position="552"/>
    </location>
</feature>
<feature type="domain" description="C2H2-type" evidence="8">
    <location>
        <begin position="469"/>
        <end position="496"/>
    </location>
</feature>
<keyword evidence="4 6" id="KW-0862">Zinc</keyword>
<keyword evidence="3 5" id="KW-0863">Zinc-finger</keyword>
<feature type="domain" description="C2H2-type" evidence="8">
    <location>
        <begin position="250"/>
        <end position="277"/>
    </location>
</feature>
<feature type="domain" description="C2H2-type" evidence="8">
    <location>
        <begin position="157"/>
        <end position="184"/>
    </location>
</feature>
<feature type="domain" description="C2H2-type" evidence="8">
    <location>
        <begin position="329"/>
        <end position="356"/>
    </location>
</feature>
<protein>
    <submittedName>
        <fullName evidence="11">Zinc finger protein 83</fullName>
    </submittedName>
</protein>
<gene>
    <name evidence="11" type="primary">LOC112057833</name>
</gene>
<feature type="compositionally biased region" description="Polar residues" evidence="7">
    <location>
        <begin position="193"/>
        <end position="206"/>
    </location>
</feature>
<keyword evidence="2" id="KW-0677">Repeat</keyword>
<evidence type="ECO:0000256" key="1">
    <source>
        <dbReference type="ARBA" id="ARBA00022723"/>
    </source>
</evidence>
<dbReference type="InterPro" id="IPR013087">
    <property type="entry name" value="Znf_C2H2_type"/>
</dbReference>
<evidence type="ECO:0000313" key="10">
    <source>
        <dbReference type="Proteomes" id="UP001652582"/>
    </source>
</evidence>
<proteinExistence type="predicted"/>
<evidence type="ECO:0000313" key="11">
    <source>
        <dbReference type="RefSeq" id="XP_052742165.1"/>
    </source>
</evidence>
<evidence type="ECO:0000256" key="6">
    <source>
        <dbReference type="PROSITE-ProRule" id="PRU01263"/>
    </source>
</evidence>
<dbReference type="SMART" id="SM00355">
    <property type="entry name" value="ZnF_C2H2"/>
    <property type="match status" value="13"/>
</dbReference>
<dbReference type="Proteomes" id="UP001652582">
    <property type="component" value="Chromosome 16"/>
</dbReference>
<feature type="binding site" evidence="6">
    <location>
        <position position="61"/>
    </location>
    <ligand>
        <name>Zn(2+)</name>
        <dbReference type="ChEBI" id="CHEBI:29105"/>
    </ligand>
</feature>
<keyword evidence="10" id="KW-1185">Reference proteome</keyword>
<dbReference type="InterPro" id="IPR036236">
    <property type="entry name" value="Znf_C2H2_sf"/>
</dbReference>
<name>A0ABM3LSZ6_BICAN</name>
<evidence type="ECO:0000256" key="3">
    <source>
        <dbReference type="ARBA" id="ARBA00022771"/>
    </source>
</evidence>
<reference evidence="11" key="1">
    <citation type="submission" date="2025-08" db="UniProtKB">
        <authorList>
            <consortium name="RefSeq"/>
        </authorList>
    </citation>
    <scope>IDENTIFICATION</scope>
</reference>
<dbReference type="SMART" id="SM00868">
    <property type="entry name" value="zf-AD"/>
    <property type="match status" value="1"/>
</dbReference>
<feature type="domain" description="C2H2-type" evidence="8">
    <location>
        <begin position="413"/>
        <end position="440"/>
    </location>
</feature>
<evidence type="ECO:0000256" key="4">
    <source>
        <dbReference type="ARBA" id="ARBA00022833"/>
    </source>
</evidence>
<feature type="binding site" evidence="6">
    <location>
        <position position="64"/>
    </location>
    <ligand>
        <name>Zn(2+)</name>
        <dbReference type="ChEBI" id="CHEBI:29105"/>
    </ligand>
</feature>
<dbReference type="InterPro" id="IPR012934">
    <property type="entry name" value="Znf_AD"/>
</dbReference>
<dbReference type="PROSITE" id="PS50157">
    <property type="entry name" value="ZINC_FINGER_C2H2_2"/>
    <property type="match status" value="12"/>
</dbReference>
<dbReference type="PANTHER" id="PTHR24379:SF121">
    <property type="entry name" value="C2H2-TYPE DOMAIN-CONTAINING PROTEIN"/>
    <property type="match status" value="1"/>
</dbReference>
<dbReference type="Gene3D" id="3.30.160.60">
    <property type="entry name" value="Classic Zinc Finger"/>
    <property type="match status" value="10"/>
</dbReference>
<dbReference type="Gene3D" id="3.40.1800.20">
    <property type="match status" value="1"/>
</dbReference>
<feature type="binding site" evidence="6">
    <location>
        <position position="15"/>
    </location>
    <ligand>
        <name>Zn(2+)</name>
        <dbReference type="ChEBI" id="CHEBI:29105"/>
    </ligand>
</feature>
<evidence type="ECO:0000256" key="7">
    <source>
        <dbReference type="SAM" id="MobiDB-lite"/>
    </source>
</evidence>
<dbReference type="Pfam" id="PF00096">
    <property type="entry name" value="zf-C2H2"/>
    <property type="match status" value="10"/>
</dbReference>
<evidence type="ECO:0000259" key="9">
    <source>
        <dbReference type="PROSITE" id="PS51915"/>
    </source>
</evidence>
<feature type="domain" description="C2H2-type" evidence="8">
    <location>
        <begin position="385"/>
        <end position="412"/>
    </location>
</feature>